<dbReference type="OrthoDB" id="8161817at2"/>
<dbReference type="EMBL" id="FNUY01000013">
    <property type="protein sequence ID" value="SEG77698.1"/>
    <property type="molecule type" value="Genomic_DNA"/>
</dbReference>
<evidence type="ECO:0000313" key="1">
    <source>
        <dbReference type="EMBL" id="SEG77698.1"/>
    </source>
</evidence>
<evidence type="ECO:0000313" key="2">
    <source>
        <dbReference type="Proteomes" id="UP000236743"/>
    </source>
</evidence>
<dbReference type="RefSeq" id="WP_103875072.1">
    <property type="nucleotide sequence ID" value="NZ_FNUY01000013.1"/>
</dbReference>
<dbReference type="Proteomes" id="UP000236743">
    <property type="component" value="Unassembled WGS sequence"/>
</dbReference>
<gene>
    <name evidence="1" type="ORF">SAMN04488115_11338</name>
</gene>
<sequence length="97" mass="10508">MPAGKGRIILRSGFSLAVTYEYASSRRPGVLEGCFSGKLVRLERCAFFDSMTLVCEGGREIDLTVTTYSEKLASFTGTAPRHEIEAAEQGAFPRAVA</sequence>
<dbReference type="AlphaFoldDB" id="A0A1H6CY76"/>
<accession>A0A1H6CY76</accession>
<name>A0A1H6CY76_9HYPH</name>
<organism evidence="1 2">
    <name type="scientific">Bosea lathyri</name>
    <dbReference type="NCBI Taxonomy" id="1036778"/>
    <lineage>
        <taxon>Bacteria</taxon>
        <taxon>Pseudomonadati</taxon>
        <taxon>Pseudomonadota</taxon>
        <taxon>Alphaproteobacteria</taxon>
        <taxon>Hyphomicrobiales</taxon>
        <taxon>Boseaceae</taxon>
        <taxon>Bosea</taxon>
    </lineage>
</organism>
<proteinExistence type="predicted"/>
<keyword evidence="2" id="KW-1185">Reference proteome</keyword>
<reference evidence="1 2" key="1">
    <citation type="submission" date="2016-10" db="EMBL/GenBank/DDBJ databases">
        <authorList>
            <person name="de Groot N.N."/>
        </authorList>
    </citation>
    <scope>NUCLEOTIDE SEQUENCE [LARGE SCALE GENOMIC DNA]</scope>
    <source>
        <strain evidence="1 2">DSM 26656</strain>
    </source>
</reference>
<protein>
    <submittedName>
        <fullName evidence="1">Uncharacterized protein</fullName>
    </submittedName>
</protein>